<feature type="compositionally biased region" description="Pro residues" evidence="1">
    <location>
        <begin position="65"/>
        <end position="78"/>
    </location>
</feature>
<accession>A0ABR3XMW0</accession>
<dbReference type="InterPro" id="IPR021460">
    <property type="entry name" value="DUF3112"/>
</dbReference>
<dbReference type="PANTHER" id="PTHR35184:SF1">
    <property type="entry name" value="INTEGRAL MEMBRANE PROTEIN"/>
    <property type="match status" value="1"/>
</dbReference>
<name>A0ABR3XMW0_9PEZI</name>
<protein>
    <submittedName>
        <fullName evidence="4">Lysine Methyltransferase 2D</fullName>
    </submittedName>
</protein>
<feature type="transmembrane region" description="Helical" evidence="2">
    <location>
        <begin position="293"/>
        <end position="319"/>
    </location>
</feature>
<organism evidence="4 5">
    <name type="scientific">Diaporthe australafricana</name>
    <dbReference type="NCBI Taxonomy" id="127596"/>
    <lineage>
        <taxon>Eukaryota</taxon>
        <taxon>Fungi</taxon>
        <taxon>Dikarya</taxon>
        <taxon>Ascomycota</taxon>
        <taxon>Pezizomycotina</taxon>
        <taxon>Sordariomycetes</taxon>
        <taxon>Sordariomycetidae</taxon>
        <taxon>Diaporthales</taxon>
        <taxon>Diaporthaceae</taxon>
        <taxon>Diaporthe</taxon>
    </lineage>
</organism>
<proteinExistence type="predicted"/>
<keyword evidence="5" id="KW-1185">Reference proteome</keyword>
<keyword evidence="4" id="KW-0489">Methyltransferase</keyword>
<dbReference type="Pfam" id="PF11309">
    <property type="entry name" value="DUF3112"/>
    <property type="match status" value="1"/>
</dbReference>
<feature type="signal peptide" evidence="3">
    <location>
        <begin position="1"/>
        <end position="19"/>
    </location>
</feature>
<feature type="transmembrane region" description="Helical" evidence="2">
    <location>
        <begin position="191"/>
        <end position="213"/>
    </location>
</feature>
<evidence type="ECO:0000313" key="5">
    <source>
        <dbReference type="Proteomes" id="UP001583177"/>
    </source>
</evidence>
<dbReference type="PANTHER" id="PTHR35184">
    <property type="entry name" value="YALI0C10208P"/>
    <property type="match status" value="1"/>
</dbReference>
<evidence type="ECO:0000256" key="3">
    <source>
        <dbReference type="SAM" id="SignalP"/>
    </source>
</evidence>
<feature type="transmembrane region" description="Helical" evidence="2">
    <location>
        <begin position="411"/>
        <end position="431"/>
    </location>
</feature>
<keyword evidence="2" id="KW-1133">Transmembrane helix</keyword>
<feature type="transmembrane region" description="Helical" evidence="2">
    <location>
        <begin position="251"/>
        <end position="273"/>
    </location>
</feature>
<dbReference type="GO" id="GO:0008168">
    <property type="term" value="F:methyltransferase activity"/>
    <property type="evidence" value="ECO:0007669"/>
    <property type="project" value="UniProtKB-KW"/>
</dbReference>
<feature type="compositionally biased region" description="Low complexity" evidence="1">
    <location>
        <begin position="131"/>
        <end position="141"/>
    </location>
</feature>
<dbReference type="EMBL" id="JAWRVE010000015">
    <property type="protein sequence ID" value="KAL1876973.1"/>
    <property type="molecule type" value="Genomic_DNA"/>
</dbReference>
<feature type="transmembrane region" description="Helical" evidence="2">
    <location>
        <begin position="339"/>
        <end position="358"/>
    </location>
</feature>
<feature type="transmembrane region" description="Helical" evidence="2">
    <location>
        <begin position="225"/>
        <end position="245"/>
    </location>
</feature>
<feature type="compositionally biased region" description="Polar residues" evidence="1">
    <location>
        <begin position="87"/>
        <end position="96"/>
    </location>
</feature>
<evidence type="ECO:0000256" key="2">
    <source>
        <dbReference type="SAM" id="Phobius"/>
    </source>
</evidence>
<dbReference type="Proteomes" id="UP001583177">
    <property type="component" value="Unassembled WGS sequence"/>
</dbReference>
<sequence length="589" mass="62901">MRLVTLYCFLATASVLVAGSGVKARKDDDDDDKKTVTVTTTTPQTIISTIQPVQATPAAIQNTPPSAPPPAVPTPATAPSPQQGTPSSNGGNSTLQAAGPPAAAENPASGADMSPEMNQGVSAAEPSDTPAAKAGSASAAAQMEGPSVNQTLNGPPAVAAVQAPEMEMKKDPATGDILGGNPPSTNVDLPITIVFLIIYILGAFTHISIYRANAKRGHKFLLSDLMFDFCMIRTLTMIFRIAFIFSQLRGIILMAQIFFNGGASVIFAVNIFLAQRIVRSMHPNFGWSIPFSLGSTILACSVPLVIILNITSISVLFLSTDNPDRSDVAEALLKFGSSWNLWLVSFPFLVIFISCSIPGPRPEKFGSGSLRIKTSLVMFATALLATGATVRTYSTFNPRPQNSFDVLYGKPVFYVTQFTFEIIVVSLYAALRFDLLFHVPNGSSMPGDYSSKRAGDMEKAMVLSRGDIRDKIEETGIHHQILKPSYSSSFMQKNGAEPVFAVFYPSAPDAASLVGLAEDMANEGKLPPRPADRVSRRQSVMEAFRSTSSFARPGLPPGGYGLPAQPRPPRPPRTTQSMYRTSAEDPVDG</sequence>
<keyword evidence="2" id="KW-0472">Membrane</keyword>
<evidence type="ECO:0000313" key="4">
    <source>
        <dbReference type="EMBL" id="KAL1876973.1"/>
    </source>
</evidence>
<keyword evidence="3" id="KW-0732">Signal</keyword>
<feature type="chain" id="PRO_5046499509" evidence="3">
    <location>
        <begin position="20"/>
        <end position="589"/>
    </location>
</feature>
<keyword evidence="2" id="KW-0812">Transmembrane</keyword>
<feature type="compositionally biased region" description="Low complexity" evidence="1">
    <location>
        <begin position="97"/>
        <end position="111"/>
    </location>
</feature>
<feature type="region of interest" description="Disordered" evidence="1">
    <location>
        <begin position="59"/>
        <end position="154"/>
    </location>
</feature>
<reference evidence="4 5" key="1">
    <citation type="journal article" date="2024" name="IMA Fungus">
        <title>IMA Genome - F19 : A genome assembly and annotation guide to empower mycologists, including annotated draft genome sequences of Ceratocystis pirilliformis, Diaporthe australafricana, Fusarium ophioides, Paecilomyces lecythidis, and Sporothrix stenoceras.</title>
        <authorList>
            <person name="Aylward J."/>
            <person name="Wilson A.M."/>
            <person name="Visagie C.M."/>
            <person name="Spraker J."/>
            <person name="Barnes I."/>
            <person name="Buitendag C."/>
            <person name="Ceriani C."/>
            <person name="Del Mar Angel L."/>
            <person name="du Plessis D."/>
            <person name="Fuchs T."/>
            <person name="Gasser K."/>
            <person name="Kramer D."/>
            <person name="Li W."/>
            <person name="Munsamy K."/>
            <person name="Piso A."/>
            <person name="Price J.L."/>
            <person name="Sonnekus B."/>
            <person name="Thomas C."/>
            <person name="van der Nest A."/>
            <person name="van Dijk A."/>
            <person name="van Heerden A."/>
            <person name="van Vuuren N."/>
            <person name="Yilmaz N."/>
            <person name="Duong T.A."/>
            <person name="van der Merwe N.A."/>
            <person name="Wingfield M.J."/>
            <person name="Wingfield B.D."/>
        </authorList>
    </citation>
    <scope>NUCLEOTIDE SEQUENCE [LARGE SCALE GENOMIC DNA]</scope>
    <source>
        <strain evidence="4 5">CMW 18300</strain>
    </source>
</reference>
<gene>
    <name evidence="4" type="primary">KMT2D</name>
    <name evidence="4" type="ORF">Daus18300_002581</name>
</gene>
<dbReference type="GO" id="GO:0032259">
    <property type="term" value="P:methylation"/>
    <property type="evidence" value="ECO:0007669"/>
    <property type="project" value="UniProtKB-KW"/>
</dbReference>
<feature type="region of interest" description="Disordered" evidence="1">
    <location>
        <begin position="545"/>
        <end position="589"/>
    </location>
</feature>
<feature type="transmembrane region" description="Helical" evidence="2">
    <location>
        <begin position="370"/>
        <end position="391"/>
    </location>
</feature>
<comment type="caution">
    <text evidence="4">The sequence shown here is derived from an EMBL/GenBank/DDBJ whole genome shotgun (WGS) entry which is preliminary data.</text>
</comment>
<keyword evidence="4" id="KW-0808">Transferase</keyword>
<evidence type="ECO:0000256" key="1">
    <source>
        <dbReference type="SAM" id="MobiDB-lite"/>
    </source>
</evidence>